<organism evidence="1 2">
    <name type="scientific">Pseudomonas tremae</name>
    <dbReference type="NCBI Taxonomy" id="200454"/>
    <lineage>
        <taxon>Bacteria</taxon>
        <taxon>Pseudomonadati</taxon>
        <taxon>Pseudomonadota</taxon>
        <taxon>Gammaproteobacteria</taxon>
        <taxon>Pseudomonadales</taxon>
        <taxon>Pseudomonadaceae</taxon>
        <taxon>Pseudomonas</taxon>
    </lineage>
</organism>
<name>A0ABV4PMH5_9PSED</name>
<proteinExistence type="predicted"/>
<sequence length="25" mass="2545">MAASVTWAGLALLCFALTSHAAELP</sequence>
<evidence type="ECO:0000313" key="2">
    <source>
        <dbReference type="Proteomes" id="UP001569512"/>
    </source>
</evidence>
<feature type="non-terminal residue" evidence="1">
    <location>
        <position position="25"/>
    </location>
</feature>
<gene>
    <name evidence="1" type="ORF">ACDH53_28390</name>
</gene>
<evidence type="ECO:0000313" key="1">
    <source>
        <dbReference type="EMBL" id="MFA0941288.1"/>
    </source>
</evidence>
<dbReference type="Proteomes" id="UP001569512">
    <property type="component" value="Unassembled WGS sequence"/>
</dbReference>
<reference evidence="1 2" key="1">
    <citation type="submission" date="2024-06" db="EMBL/GenBank/DDBJ databases">
        <title>Genome sequences for Pseudomonas syringae strains with characterized LPS.</title>
        <authorList>
            <person name="Baltrus D.A."/>
            <person name="Krings L."/>
        </authorList>
    </citation>
    <scope>NUCLEOTIDE SEQUENCE [LARGE SCALE GENOMIC DNA]</scope>
    <source>
        <strain evidence="1 2">NCPPB2708</strain>
    </source>
</reference>
<dbReference type="EMBL" id="JBGMSU010000288">
    <property type="protein sequence ID" value="MFA0941288.1"/>
    <property type="molecule type" value="Genomic_DNA"/>
</dbReference>
<keyword evidence="2" id="KW-1185">Reference proteome</keyword>
<accession>A0ABV4PMH5</accession>
<comment type="caution">
    <text evidence="1">The sequence shown here is derived from an EMBL/GenBank/DDBJ whole genome shotgun (WGS) entry which is preliminary data.</text>
</comment>
<protein>
    <submittedName>
        <fullName evidence="1">Lytic transglycosylase domain-containing protein</fullName>
    </submittedName>
</protein>